<reference evidence="2" key="1">
    <citation type="submission" date="2019-10" db="EMBL/GenBank/DDBJ databases">
        <authorList>
            <person name="Soares A.E.R."/>
            <person name="Aleixo A."/>
            <person name="Schneider P."/>
            <person name="Miyaki C.Y."/>
            <person name="Schneider M.P."/>
            <person name="Mello C."/>
            <person name="Vasconcelos A.T.R."/>
        </authorList>
    </citation>
    <scope>NUCLEOTIDE SEQUENCE</scope>
    <source>
        <tissue evidence="2">Muscle</tissue>
    </source>
</reference>
<protein>
    <submittedName>
        <fullName evidence="2">Uncharacterized protein</fullName>
    </submittedName>
</protein>
<dbReference type="Proteomes" id="UP001145742">
    <property type="component" value="Unassembled WGS sequence"/>
</dbReference>
<evidence type="ECO:0000256" key="1">
    <source>
        <dbReference type="SAM" id="MobiDB-lite"/>
    </source>
</evidence>
<dbReference type="EMBL" id="WHWB01034599">
    <property type="protein sequence ID" value="KAJ7407510.1"/>
    <property type="molecule type" value="Genomic_DNA"/>
</dbReference>
<sequence>MLRAACLESSLAEKSLGVLVNTKVNMSQQCTLTGKSGGKAKRTGTALPGEEKALGTFNHVDKYQKGSCKADGAQHLSVVSSDKTRDNGHKQDIPPEHEEMRMTEYWHGLPREVESLSLELLKSCLDMALGNQLQMTLLEEAG</sequence>
<evidence type="ECO:0000313" key="3">
    <source>
        <dbReference type="Proteomes" id="UP001145742"/>
    </source>
</evidence>
<feature type="compositionally biased region" description="Basic and acidic residues" evidence="1">
    <location>
        <begin position="82"/>
        <end position="98"/>
    </location>
</feature>
<gene>
    <name evidence="2" type="ORF">WISP_126636</name>
</gene>
<feature type="region of interest" description="Disordered" evidence="1">
    <location>
        <begin position="79"/>
        <end position="98"/>
    </location>
</feature>
<evidence type="ECO:0000313" key="2">
    <source>
        <dbReference type="EMBL" id="KAJ7407510.1"/>
    </source>
</evidence>
<keyword evidence="3" id="KW-1185">Reference proteome</keyword>
<proteinExistence type="predicted"/>
<organism evidence="2 3">
    <name type="scientific">Willisornis vidua</name>
    <name type="common">Xingu scale-backed antbird</name>
    <dbReference type="NCBI Taxonomy" id="1566151"/>
    <lineage>
        <taxon>Eukaryota</taxon>
        <taxon>Metazoa</taxon>
        <taxon>Chordata</taxon>
        <taxon>Craniata</taxon>
        <taxon>Vertebrata</taxon>
        <taxon>Euteleostomi</taxon>
        <taxon>Archelosauria</taxon>
        <taxon>Archosauria</taxon>
        <taxon>Dinosauria</taxon>
        <taxon>Saurischia</taxon>
        <taxon>Theropoda</taxon>
        <taxon>Coelurosauria</taxon>
        <taxon>Aves</taxon>
        <taxon>Neognathae</taxon>
        <taxon>Neoaves</taxon>
        <taxon>Telluraves</taxon>
        <taxon>Australaves</taxon>
        <taxon>Passeriformes</taxon>
        <taxon>Thamnophilidae</taxon>
        <taxon>Willisornis</taxon>
    </lineage>
</organism>
<comment type="caution">
    <text evidence="2">The sequence shown here is derived from an EMBL/GenBank/DDBJ whole genome shotgun (WGS) entry which is preliminary data.</text>
</comment>
<accession>A0ABQ9CR07</accession>
<name>A0ABQ9CR07_9PASS</name>